<reference evidence="1 2" key="1">
    <citation type="submission" date="2016-01" db="EMBL/GenBank/DDBJ databases">
        <title>Genome Sequences of Twelve Sporeforming Bacillus Species Isolated from Foods.</title>
        <authorList>
            <person name="Berendsen E.M."/>
            <person name="Wells-Bennik M.H."/>
            <person name="Krawcyk A.O."/>
            <person name="De Jong A."/>
            <person name="Holsappel S."/>
            <person name="Eijlander R.T."/>
            <person name="Kuipers O.P."/>
        </authorList>
    </citation>
    <scope>NUCLEOTIDE SEQUENCE [LARGE SCALE GENOMIC DNA]</scope>
    <source>
        <strain evidence="1 2">B4098</strain>
    </source>
</reference>
<gene>
    <name evidence="1" type="ORF">B4098_3441</name>
</gene>
<dbReference type="PATRIC" id="fig|1398.26.peg.3480"/>
<comment type="caution">
    <text evidence="1">The sequence shown here is derived from an EMBL/GenBank/DDBJ whole genome shotgun (WGS) entry which is preliminary data.</text>
</comment>
<evidence type="ECO:0000313" key="2">
    <source>
        <dbReference type="Proteomes" id="UP000075288"/>
    </source>
</evidence>
<accession>A0A150JWI0</accession>
<evidence type="ECO:0000313" key="1">
    <source>
        <dbReference type="EMBL" id="KYC61577.1"/>
    </source>
</evidence>
<dbReference type="EMBL" id="LQYG01000067">
    <property type="protein sequence ID" value="KYC61577.1"/>
    <property type="molecule type" value="Genomic_DNA"/>
</dbReference>
<protein>
    <submittedName>
        <fullName evidence="1">Uncharacterized protein</fullName>
    </submittedName>
</protein>
<sequence length="40" mass="4679">MNAKSFPKLPYSFLFPTKAKSPQTQPYQGFTDFQLYLSNF</sequence>
<proteinExistence type="predicted"/>
<dbReference type="Proteomes" id="UP000075288">
    <property type="component" value="Unassembled WGS sequence"/>
</dbReference>
<dbReference type="AlphaFoldDB" id="A0A150JWI0"/>
<organism evidence="1 2">
    <name type="scientific">Heyndrickxia coagulans</name>
    <name type="common">Weizmannia coagulans</name>
    <dbReference type="NCBI Taxonomy" id="1398"/>
    <lineage>
        <taxon>Bacteria</taxon>
        <taxon>Bacillati</taxon>
        <taxon>Bacillota</taxon>
        <taxon>Bacilli</taxon>
        <taxon>Bacillales</taxon>
        <taxon>Bacillaceae</taxon>
        <taxon>Heyndrickxia</taxon>
    </lineage>
</organism>
<name>A0A150JWI0_HEYCO</name>